<evidence type="ECO:0000256" key="2">
    <source>
        <dbReference type="ARBA" id="ARBA00023224"/>
    </source>
</evidence>
<dbReference type="InterPro" id="IPR004090">
    <property type="entry name" value="Chemotax_Me-accpt_rcpt"/>
</dbReference>
<gene>
    <name evidence="7" type="ORF">DFR34_10923</name>
</gene>
<dbReference type="PANTHER" id="PTHR32089:SF112">
    <property type="entry name" value="LYSOZYME-LIKE PROTEIN-RELATED"/>
    <property type="match status" value="1"/>
</dbReference>
<feature type="domain" description="Methyl-accepting transducer" evidence="6">
    <location>
        <begin position="267"/>
        <end position="503"/>
    </location>
</feature>
<dbReference type="AlphaFoldDB" id="A0A318KML2"/>
<dbReference type="InterPro" id="IPR024478">
    <property type="entry name" value="HlyB_4HB_MCP"/>
</dbReference>
<evidence type="ECO:0000259" key="6">
    <source>
        <dbReference type="PROSITE" id="PS50111"/>
    </source>
</evidence>
<dbReference type="GO" id="GO:0004888">
    <property type="term" value="F:transmembrane signaling receptor activity"/>
    <property type="evidence" value="ECO:0007669"/>
    <property type="project" value="InterPro"/>
</dbReference>
<keyword evidence="5" id="KW-0812">Transmembrane</keyword>
<protein>
    <submittedName>
        <fullName evidence="7">Methyl-accepting chemotaxis protein</fullName>
    </submittedName>
</protein>
<evidence type="ECO:0000313" key="8">
    <source>
        <dbReference type="Proteomes" id="UP000247555"/>
    </source>
</evidence>
<organism evidence="7 8">
    <name type="scientific">Rivihabitans pingtungensis</name>
    <dbReference type="NCBI Taxonomy" id="1054498"/>
    <lineage>
        <taxon>Bacteria</taxon>
        <taxon>Pseudomonadati</taxon>
        <taxon>Pseudomonadota</taxon>
        <taxon>Betaproteobacteria</taxon>
        <taxon>Neisseriales</taxon>
        <taxon>Aquaspirillaceae</taxon>
        <taxon>Rivihabitans</taxon>
    </lineage>
</organism>
<dbReference type="GO" id="GO:0016020">
    <property type="term" value="C:membrane"/>
    <property type="evidence" value="ECO:0007669"/>
    <property type="project" value="UniProtKB-SubCell"/>
</dbReference>
<evidence type="ECO:0000256" key="1">
    <source>
        <dbReference type="ARBA" id="ARBA00004370"/>
    </source>
</evidence>
<dbReference type="Proteomes" id="UP000247555">
    <property type="component" value="Unassembled WGS sequence"/>
</dbReference>
<dbReference type="PANTHER" id="PTHR32089">
    <property type="entry name" value="METHYL-ACCEPTING CHEMOTAXIS PROTEIN MCPB"/>
    <property type="match status" value="1"/>
</dbReference>
<feature type="transmembrane region" description="Helical" evidence="5">
    <location>
        <begin position="12"/>
        <end position="29"/>
    </location>
</feature>
<dbReference type="PROSITE" id="PS50111">
    <property type="entry name" value="CHEMOTAXIS_TRANSDUC_2"/>
    <property type="match status" value="1"/>
</dbReference>
<dbReference type="SUPFAM" id="SSF58104">
    <property type="entry name" value="Methyl-accepting chemotaxis protein (MCP) signaling domain"/>
    <property type="match status" value="1"/>
</dbReference>
<dbReference type="InterPro" id="IPR004089">
    <property type="entry name" value="MCPsignal_dom"/>
</dbReference>
<evidence type="ECO:0000256" key="4">
    <source>
        <dbReference type="PROSITE-ProRule" id="PRU00284"/>
    </source>
</evidence>
<dbReference type="CDD" id="cd11386">
    <property type="entry name" value="MCP_signal"/>
    <property type="match status" value="1"/>
</dbReference>
<evidence type="ECO:0000256" key="3">
    <source>
        <dbReference type="ARBA" id="ARBA00029447"/>
    </source>
</evidence>
<dbReference type="SMART" id="SM00283">
    <property type="entry name" value="MA"/>
    <property type="match status" value="1"/>
</dbReference>
<dbReference type="FunFam" id="1.10.287.950:FF:000001">
    <property type="entry name" value="Methyl-accepting chemotaxis sensory transducer"/>
    <property type="match status" value="1"/>
</dbReference>
<feature type="transmembrane region" description="Helical" evidence="5">
    <location>
        <begin position="190"/>
        <end position="208"/>
    </location>
</feature>
<dbReference type="Gene3D" id="1.10.287.950">
    <property type="entry name" value="Methyl-accepting chemotaxis protein"/>
    <property type="match status" value="1"/>
</dbReference>
<sequence length="539" mass="56964">MNALKVSTRLYLLTGVLLAVSVAIALLGLRGMEQVVAGLDSVYKDRVVPLRDIKLVSDAYLALPGRLVSQVESREQSGPQAAQALTQQLKRARQHWHDYLATYLVEDEQREIAKLKPLLAEADRQLDGLVVVLNQQNPATLTDFPHQDLERTRNAMQGPLDRLVAVQLEVAKAEYDNSLALYHASQRNSLILLALSLLLGVGFVLWMARTLGRQLGAEPQEVAEVAARIAAGDLRTPIICQTPGSVMQAMQKMQSSLQHLLGQIQSGAEHLASAAASLAATVEQVAGSTSTQSESTASIAAAVEELTTSIGHISTSAQQAAHTASAAGALSQESGQATQAAISEVNNITTAVHHSAGALAELDGKSREISQVVNVIREIADQTNLLALNAAIEAARAGESGRGFAVVADEVRKLAERTAASTGEISAMVNAIQADVEHARQRMSDGVSQVESGVERVATVGEVMHRLGGGIDQALKAIRDIANSLTEQGNASNTVAANVEKVAQMTEETSAAGHTLRDAAEGLNQLAASLRATVGRFQL</sequence>
<comment type="subcellular location">
    <subcellularLocation>
        <location evidence="1">Membrane</location>
    </subcellularLocation>
</comment>
<dbReference type="OrthoDB" id="9806477at2"/>
<evidence type="ECO:0000256" key="5">
    <source>
        <dbReference type="SAM" id="Phobius"/>
    </source>
</evidence>
<keyword evidence="5" id="KW-0472">Membrane</keyword>
<dbReference type="Pfam" id="PF12729">
    <property type="entry name" value="4HB_MCP_1"/>
    <property type="match status" value="1"/>
</dbReference>
<accession>A0A318KML2</accession>
<proteinExistence type="inferred from homology"/>
<dbReference type="GO" id="GO:0006935">
    <property type="term" value="P:chemotaxis"/>
    <property type="evidence" value="ECO:0007669"/>
    <property type="project" value="InterPro"/>
</dbReference>
<dbReference type="RefSeq" id="WP_158281773.1">
    <property type="nucleotide sequence ID" value="NZ_QJKI01000009.1"/>
</dbReference>
<comment type="caution">
    <text evidence="7">The sequence shown here is derived from an EMBL/GenBank/DDBJ whole genome shotgun (WGS) entry which is preliminary data.</text>
</comment>
<dbReference type="EMBL" id="QJKI01000009">
    <property type="protein sequence ID" value="PXX78800.1"/>
    <property type="molecule type" value="Genomic_DNA"/>
</dbReference>
<comment type="similarity">
    <text evidence="3">Belongs to the methyl-accepting chemotaxis (MCP) protein family.</text>
</comment>
<reference evidence="7 8" key="1">
    <citation type="submission" date="2018-05" db="EMBL/GenBank/DDBJ databases">
        <title>Genomic Encyclopedia of Type Strains, Phase IV (KMG-IV): sequencing the most valuable type-strain genomes for metagenomic binning, comparative biology and taxonomic classification.</title>
        <authorList>
            <person name="Goeker M."/>
        </authorList>
    </citation>
    <scope>NUCLEOTIDE SEQUENCE [LARGE SCALE GENOMIC DNA]</scope>
    <source>
        <strain evidence="7 8">DSM 29661</strain>
    </source>
</reference>
<dbReference type="PRINTS" id="PR00260">
    <property type="entry name" value="CHEMTRNSDUCR"/>
</dbReference>
<dbReference type="GO" id="GO:0007165">
    <property type="term" value="P:signal transduction"/>
    <property type="evidence" value="ECO:0007669"/>
    <property type="project" value="UniProtKB-KW"/>
</dbReference>
<evidence type="ECO:0000313" key="7">
    <source>
        <dbReference type="EMBL" id="PXX78800.1"/>
    </source>
</evidence>
<name>A0A318KML2_9NEIS</name>
<keyword evidence="5" id="KW-1133">Transmembrane helix</keyword>
<keyword evidence="8" id="KW-1185">Reference proteome</keyword>
<dbReference type="Pfam" id="PF00015">
    <property type="entry name" value="MCPsignal"/>
    <property type="match status" value="1"/>
</dbReference>
<keyword evidence="2 4" id="KW-0807">Transducer</keyword>